<feature type="region of interest" description="Disordered" evidence="1">
    <location>
        <begin position="476"/>
        <end position="500"/>
    </location>
</feature>
<dbReference type="Proteomes" id="UP000585836">
    <property type="component" value="Unassembled WGS sequence"/>
</dbReference>
<dbReference type="PANTHER" id="PTHR43767:SF1">
    <property type="entry name" value="NONRIBOSOMAL PEPTIDE SYNTHASE PES1 (EUROFUNG)-RELATED"/>
    <property type="match status" value="1"/>
</dbReference>
<reference evidence="4 5" key="1">
    <citation type="submission" date="2020-08" db="EMBL/GenBank/DDBJ databases">
        <title>Genomic Encyclopedia of Type Strains, Phase III (KMG-III): the genomes of soil and plant-associated and newly described type strains.</title>
        <authorList>
            <person name="Whitman W."/>
        </authorList>
    </citation>
    <scope>NUCLEOTIDE SEQUENCE [LARGE SCALE GENOMIC DNA]</scope>
    <source>
        <strain evidence="4 5">CECT 3313</strain>
    </source>
</reference>
<dbReference type="Pfam" id="PF00501">
    <property type="entry name" value="AMP-binding"/>
    <property type="match status" value="1"/>
</dbReference>
<dbReference type="GO" id="GO:0016878">
    <property type="term" value="F:acid-thiol ligase activity"/>
    <property type="evidence" value="ECO:0007669"/>
    <property type="project" value="UniProtKB-ARBA"/>
</dbReference>
<evidence type="ECO:0000313" key="4">
    <source>
        <dbReference type="EMBL" id="MBB5929801.1"/>
    </source>
</evidence>
<proteinExistence type="predicted"/>
<feature type="domain" description="AMP-binding enzyme C-terminal" evidence="3">
    <location>
        <begin position="443"/>
        <end position="536"/>
    </location>
</feature>
<keyword evidence="4" id="KW-0436">Ligase</keyword>
<dbReference type="RefSeq" id="WP_184969665.1">
    <property type="nucleotide sequence ID" value="NZ_BAAAWF010000049.1"/>
</dbReference>
<evidence type="ECO:0000256" key="1">
    <source>
        <dbReference type="SAM" id="MobiDB-lite"/>
    </source>
</evidence>
<evidence type="ECO:0000259" key="2">
    <source>
        <dbReference type="Pfam" id="PF00501"/>
    </source>
</evidence>
<evidence type="ECO:0000313" key="5">
    <source>
        <dbReference type="Proteomes" id="UP000585836"/>
    </source>
</evidence>
<organism evidence="4 5">
    <name type="scientific">Streptomyces echinatus</name>
    <dbReference type="NCBI Taxonomy" id="67293"/>
    <lineage>
        <taxon>Bacteria</taxon>
        <taxon>Bacillati</taxon>
        <taxon>Actinomycetota</taxon>
        <taxon>Actinomycetes</taxon>
        <taxon>Kitasatosporales</taxon>
        <taxon>Streptomycetaceae</taxon>
        <taxon>Streptomyces</taxon>
    </lineage>
</organism>
<dbReference type="Pfam" id="PF13193">
    <property type="entry name" value="AMP-binding_C"/>
    <property type="match status" value="1"/>
</dbReference>
<feature type="compositionally biased region" description="Low complexity" evidence="1">
    <location>
        <begin position="483"/>
        <end position="500"/>
    </location>
</feature>
<keyword evidence="5" id="KW-1185">Reference proteome</keyword>
<dbReference type="CDD" id="cd04433">
    <property type="entry name" value="AFD_class_I"/>
    <property type="match status" value="1"/>
</dbReference>
<dbReference type="Gene3D" id="3.30.300.30">
    <property type="match status" value="1"/>
</dbReference>
<name>A0A7W9PXI4_9ACTN</name>
<dbReference type="EC" id="6.2.1.-" evidence="4"/>
<gene>
    <name evidence="4" type="ORF">FHS34_005292</name>
</gene>
<dbReference type="InterPro" id="IPR025110">
    <property type="entry name" value="AMP-bd_C"/>
</dbReference>
<feature type="domain" description="AMP-dependent synthetase/ligase" evidence="2">
    <location>
        <begin position="29"/>
        <end position="392"/>
    </location>
</feature>
<dbReference type="Gene3D" id="3.40.50.12780">
    <property type="entry name" value="N-terminal domain of ligase-like"/>
    <property type="match status" value="1"/>
</dbReference>
<dbReference type="InterPro" id="IPR045851">
    <property type="entry name" value="AMP-bd_C_sf"/>
</dbReference>
<dbReference type="InterPro" id="IPR042099">
    <property type="entry name" value="ANL_N_sf"/>
</dbReference>
<dbReference type="SUPFAM" id="SSF56801">
    <property type="entry name" value="Acetyl-CoA synthetase-like"/>
    <property type="match status" value="1"/>
</dbReference>
<accession>A0A7W9PXI4</accession>
<protein>
    <submittedName>
        <fullName evidence="4">Fatty-acyl-CoA synthase</fullName>
        <ecNumber evidence="4">6.2.1.-</ecNumber>
    </submittedName>
</protein>
<dbReference type="AlphaFoldDB" id="A0A7W9PXI4"/>
<dbReference type="PANTHER" id="PTHR43767">
    <property type="entry name" value="LONG-CHAIN-FATTY-ACID--COA LIGASE"/>
    <property type="match status" value="1"/>
</dbReference>
<dbReference type="InterPro" id="IPR050237">
    <property type="entry name" value="ATP-dep_AMP-bd_enzyme"/>
</dbReference>
<evidence type="ECO:0000259" key="3">
    <source>
        <dbReference type="Pfam" id="PF13193"/>
    </source>
</evidence>
<dbReference type="InterPro" id="IPR000873">
    <property type="entry name" value="AMP-dep_synth/lig_dom"/>
</dbReference>
<dbReference type="EMBL" id="JACHJK010000010">
    <property type="protein sequence ID" value="MBB5929801.1"/>
    <property type="molecule type" value="Genomic_DNA"/>
</dbReference>
<sequence length="552" mass="57337">MTSQPQSAPARPAREHPHYVGSLLAALGEEPERVVVRWRDRVHTAGELSGTVVTAAAGLAAHGVGPGTVLGVLTAPNSPDMLVARYAAHLLGAGVVHVGSTNAATSGAVLPAAAQATALTETGATLLVADAAGAVQARAVRAHVPGPLALACLEGPADGFLDLTAEAGEGGIRTDPAALASLMPRVPAVTTYTSGSTGRPKGVRRSLAAWNHMVATTVDSGSRPRMLVTTPLSHTIGPMVDATITSGGTVVLHEEFDAGRFLDAVYAHRVTRSFLAVPHIYALIDHPDFASADLGSLQQLIYGGCPASPARLEQAVRALGPILIQTYGTTESWGISVLTPPDHFRPELLDGAGRPIPGVEVVVRDPETGRELPTATTGEVCVRSPVMMDGYWGDDERSRTVLRDGWLHTGDLGHLDDEGHLRLVGRLGDVIKSKGEKVHPTAVESALLFHPRVAQAAVFGVRDGDEVEHVHAAVVPHRGGDVSSGTGSEPSRPSEPSGPEEWAAELRAHVAAVLSPFHAPAVITLRERLPLTASGKPDKQLLRAEAGAASAG</sequence>
<comment type="caution">
    <text evidence="4">The sequence shown here is derived from an EMBL/GenBank/DDBJ whole genome shotgun (WGS) entry which is preliminary data.</text>
</comment>